<evidence type="ECO:0000313" key="3">
    <source>
        <dbReference type="Proteomes" id="UP001564626"/>
    </source>
</evidence>
<protein>
    <submittedName>
        <fullName evidence="2">DUF397 domain-containing protein</fullName>
    </submittedName>
</protein>
<dbReference type="RefSeq" id="WP_345368109.1">
    <property type="nucleotide sequence ID" value="NZ_BAABII010000026.1"/>
</dbReference>
<accession>A0ABV4CLN8</accession>
<dbReference type="InterPro" id="IPR007278">
    <property type="entry name" value="DUF397"/>
</dbReference>
<organism evidence="2 3">
    <name type="scientific">Saccharopolyspora cebuensis</name>
    <dbReference type="NCBI Taxonomy" id="418759"/>
    <lineage>
        <taxon>Bacteria</taxon>
        <taxon>Bacillati</taxon>
        <taxon>Actinomycetota</taxon>
        <taxon>Actinomycetes</taxon>
        <taxon>Pseudonocardiales</taxon>
        <taxon>Pseudonocardiaceae</taxon>
        <taxon>Saccharopolyspora</taxon>
    </lineage>
</organism>
<sequence length="60" mass="6684">MYDITRWRKSSRSNGNGGMCVEVGFGRGIVGARDSKLGETSPVLTFDRERWTDFLTALKG</sequence>
<comment type="caution">
    <text evidence="2">The sequence shown here is derived from an EMBL/GenBank/DDBJ whole genome shotgun (WGS) entry which is preliminary data.</text>
</comment>
<feature type="domain" description="DUF397" evidence="1">
    <location>
        <begin position="6"/>
        <end position="59"/>
    </location>
</feature>
<gene>
    <name evidence="2" type="ORF">AB8O55_15920</name>
</gene>
<keyword evidence="3" id="KW-1185">Reference proteome</keyword>
<evidence type="ECO:0000259" key="1">
    <source>
        <dbReference type="Pfam" id="PF04149"/>
    </source>
</evidence>
<proteinExistence type="predicted"/>
<name>A0ABV4CLN8_9PSEU</name>
<dbReference type="EMBL" id="JBGEHV010000027">
    <property type="protein sequence ID" value="MEY8040897.1"/>
    <property type="molecule type" value="Genomic_DNA"/>
</dbReference>
<dbReference type="Pfam" id="PF04149">
    <property type="entry name" value="DUF397"/>
    <property type="match status" value="1"/>
</dbReference>
<evidence type="ECO:0000313" key="2">
    <source>
        <dbReference type="EMBL" id="MEY8040897.1"/>
    </source>
</evidence>
<reference evidence="2 3" key="1">
    <citation type="submission" date="2024-08" db="EMBL/GenBank/DDBJ databases">
        <title>Genome mining of Saccharopolyspora cebuensis PGLac3 from Nigerian medicinal plant.</title>
        <authorList>
            <person name="Ezeobiora C.E."/>
            <person name="Igbokwe N.H."/>
            <person name="Amin D.H."/>
            <person name="Mendie U.E."/>
        </authorList>
    </citation>
    <scope>NUCLEOTIDE SEQUENCE [LARGE SCALE GENOMIC DNA]</scope>
    <source>
        <strain evidence="2 3">PGLac3</strain>
    </source>
</reference>
<dbReference type="Proteomes" id="UP001564626">
    <property type="component" value="Unassembled WGS sequence"/>
</dbReference>